<reference evidence="1 2" key="1">
    <citation type="submission" date="2019-08" db="EMBL/GenBank/DDBJ databases">
        <title>Bacterial whole genome sequence for Glaciihabitans sp. CHu50b-6-2.</title>
        <authorList>
            <person name="Jin L."/>
        </authorList>
    </citation>
    <scope>NUCLEOTIDE SEQUENCE [LARGE SCALE GENOMIC DNA]</scope>
    <source>
        <strain evidence="1 2">CHu50b-6-2</strain>
    </source>
</reference>
<dbReference type="RefSeq" id="WP_147783985.1">
    <property type="nucleotide sequence ID" value="NZ_VRMG01000008.1"/>
</dbReference>
<sequence length="132" mass="14097">MSSPPSTSTSGPSPVPTNVVAVPQDAAAFSQLGEAAPLALKLEGGTVSSTACWTPSEHLFNDPSVAPPGTWKVLCRVFYDLKGKARYQDATCIGDFDKTPMLDHCYVWEIYSDEAHFEDGNRLATPAPTPVP</sequence>
<protein>
    <submittedName>
        <fullName evidence="1">Uncharacterized protein</fullName>
    </submittedName>
</protein>
<dbReference type="AlphaFoldDB" id="A0A5C8UNE8"/>
<gene>
    <name evidence="1" type="ORF">FVP33_12480</name>
</gene>
<comment type="caution">
    <text evidence="1">The sequence shown here is derived from an EMBL/GenBank/DDBJ whole genome shotgun (WGS) entry which is preliminary data.</text>
</comment>
<organism evidence="1 2">
    <name type="scientific">Lacisediminihabitans profunda</name>
    <dbReference type="NCBI Taxonomy" id="2594790"/>
    <lineage>
        <taxon>Bacteria</taxon>
        <taxon>Bacillati</taxon>
        <taxon>Actinomycetota</taxon>
        <taxon>Actinomycetes</taxon>
        <taxon>Micrococcales</taxon>
        <taxon>Microbacteriaceae</taxon>
        <taxon>Lacisediminihabitans</taxon>
    </lineage>
</organism>
<name>A0A5C8UNE8_9MICO</name>
<evidence type="ECO:0000313" key="1">
    <source>
        <dbReference type="EMBL" id="TXN29942.1"/>
    </source>
</evidence>
<dbReference type="EMBL" id="VRMG01000008">
    <property type="protein sequence ID" value="TXN29942.1"/>
    <property type="molecule type" value="Genomic_DNA"/>
</dbReference>
<evidence type="ECO:0000313" key="2">
    <source>
        <dbReference type="Proteomes" id="UP000321379"/>
    </source>
</evidence>
<accession>A0A5C8UNE8</accession>
<dbReference type="Proteomes" id="UP000321379">
    <property type="component" value="Unassembled WGS sequence"/>
</dbReference>
<keyword evidence="2" id="KW-1185">Reference proteome</keyword>
<proteinExistence type="predicted"/>